<dbReference type="EMBL" id="ML979140">
    <property type="protein sequence ID" value="KAF1912473.1"/>
    <property type="molecule type" value="Genomic_DNA"/>
</dbReference>
<feature type="region of interest" description="Disordered" evidence="1">
    <location>
        <begin position="1"/>
        <end position="164"/>
    </location>
</feature>
<proteinExistence type="predicted"/>
<feature type="compositionally biased region" description="Polar residues" evidence="1">
    <location>
        <begin position="50"/>
        <end position="60"/>
    </location>
</feature>
<organism evidence="2 3">
    <name type="scientific">Ampelomyces quisqualis</name>
    <name type="common">Powdery mildew agent</name>
    <dbReference type="NCBI Taxonomy" id="50730"/>
    <lineage>
        <taxon>Eukaryota</taxon>
        <taxon>Fungi</taxon>
        <taxon>Dikarya</taxon>
        <taxon>Ascomycota</taxon>
        <taxon>Pezizomycotina</taxon>
        <taxon>Dothideomycetes</taxon>
        <taxon>Pleosporomycetidae</taxon>
        <taxon>Pleosporales</taxon>
        <taxon>Pleosporineae</taxon>
        <taxon>Phaeosphaeriaceae</taxon>
        <taxon>Ampelomyces</taxon>
    </lineage>
</organism>
<feature type="region of interest" description="Disordered" evidence="1">
    <location>
        <begin position="348"/>
        <end position="383"/>
    </location>
</feature>
<dbReference type="OrthoDB" id="2537141at2759"/>
<feature type="compositionally biased region" description="Polar residues" evidence="1">
    <location>
        <begin position="69"/>
        <end position="78"/>
    </location>
</feature>
<keyword evidence="3" id="KW-1185">Reference proteome</keyword>
<feature type="compositionally biased region" description="Basic and acidic residues" evidence="1">
    <location>
        <begin position="257"/>
        <end position="287"/>
    </location>
</feature>
<sequence>MDIEQWLKETAEAEAPHVPAQNTASNFFSRAEHHRPLFQESGARKRTKSDSSLLRPQPVSQVAPPENPNLPTESSPDVNSEAARSSPIDSAESESSCQPYARRPRRKTRAERYEPKQKKERGNHVHRSRRNESKKTSRKSKLKEGEKKDSGVAQSFYAKNVSRDRLTLKPKDHLGIFNKGKTSNAVRGRGLPRIIWFPADMPVVPDLVFSEMKFLQRDKDTSGPATQHGASTKKRKKDHVHTKEGDISAFFTSVRPTPKERDSNVPTDRARQNNDVVDKTARRERELSQNSDSIVPTIEMPGNGSYLGFGNRGPQHESTGYVSWSESIRAPDMTTRHRKQLPAVLCRQDVSSRHRPLDSHPFGTTDRFKGPTHSSQHASKPDMSVERFKMSSVVPGQFRVSRSHSYPRDTSSPRKVNMVDHATQFTSTASVASPNSMPPSLLIRAGAERQRVSQEGGIELPSSGSCPRIQQQIRVVDEGNTADVEQGTSPDLERVIQHCNHTFREQQLRANEADDEHISTYANNVPRYDRPEIRSAAQRRPSVRFSTSEMLSPRLPNFVDSSIYEQQAQQRQDVLPVMFEGEEDLENSYSYLLADGLFAGQEAAFDHGDISDAARIWDDREALLYCEAGTATGESPPDEVPTSGDMVQRMSLDNGVVAPGFWRPNRLY</sequence>
<name>A0A6A5QAR0_AMPQU</name>
<feature type="compositionally biased region" description="Basic and acidic residues" evidence="1">
    <location>
        <begin position="110"/>
        <end position="123"/>
    </location>
</feature>
<protein>
    <submittedName>
        <fullName evidence="2">Uncharacterized protein</fullName>
    </submittedName>
</protein>
<dbReference type="AlphaFoldDB" id="A0A6A5QAR0"/>
<accession>A0A6A5QAR0</accession>
<feature type="compositionally biased region" description="Basic and acidic residues" evidence="1">
    <location>
        <begin position="1"/>
        <end position="15"/>
    </location>
</feature>
<evidence type="ECO:0000313" key="2">
    <source>
        <dbReference type="EMBL" id="KAF1912473.1"/>
    </source>
</evidence>
<feature type="compositionally biased region" description="Low complexity" evidence="1">
    <location>
        <begin position="85"/>
        <end position="101"/>
    </location>
</feature>
<feature type="region of interest" description="Disordered" evidence="1">
    <location>
        <begin position="217"/>
        <end position="299"/>
    </location>
</feature>
<reference evidence="2" key="1">
    <citation type="journal article" date="2020" name="Stud. Mycol.">
        <title>101 Dothideomycetes genomes: a test case for predicting lifestyles and emergence of pathogens.</title>
        <authorList>
            <person name="Haridas S."/>
            <person name="Albert R."/>
            <person name="Binder M."/>
            <person name="Bloem J."/>
            <person name="Labutti K."/>
            <person name="Salamov A."/>
            <person name="Andreopoulos B."/>
            <person name="Baker S."/>
            <person name="Barry K."/>
            <person name="Bills G."/>
            <person name="Bluhm B."/>
            <person name="Cannon C."/>
            <person name="Castanera R."/>
            <person name="Culley D."/>
            <person name="Daum C."/>
            <person name="Ezra D."/>
            <person name="Gonzalez J."/>
            <person name="Henrissat B."/>
            <person name="Kuo A."/>
            <person name="Liang C."/>
            <person name="Lipzen A."/>
            <person name="Lutzoni F."/>
            <person name="Magnuson J."/>
            <person name="Mondo S."/>
            <person name="Nolan M."/>
            <person name="Ohm R."/>
            <person name="Pangilinan J."/>
            <person name="Park H.-J."/>
            <person name="Ramirez L."/>
            <person name="Alfaro M."/>
            <person name="Sun H."/>
            <person name="Tritt A."/>
            <person name="Yoshinaga Y."/>
            <person name="Zwiers L.-H."/>
            <person name="Turgeon B."/>
            <person name="Goodwin S."/>
            <person name="Spatafora J."/>
            <person name="Crous P."/>
            <person name="Grigoriev I."/>
        </authorList>
    </citation>
    <scope>NUCLEOTIDE SEQUENCE</scope>
    <source>
        <strain evidence="2">HMLAC05119</strain>
    </source>
</reference>
<evidence type="ECO:0000256" key="1">
    <source>
        <dbReference type="SAM" id="MobiDB-lite"/>
    </source>
</evidence>
<evidence type="ECO:0000313" key="3">
    <source>
        <dbReference type="Proteomes" id="UP000800096"/>
    </source>
</evidence>
<feature type="compositionally biased region" description="Basic residues" evidence="1">
    <location>
        <begin position="231"/>
        <end position="240"/>
    </location>
</feature>
<dbReference type="Proteomes" id="UP000800096">
    <property type="component" value="Unassembled WGS sequence"/>
</dbReference>
<gene>
    <name evidence="2" type="ORF">BDU57DRAFT_505197</name>
</gene>